<sequence length="289" mass="33079">MVFRKDSGKETMYWGGRRENVEWLARCAVGVMKVFSDLSSVNNRLKSRDVAFMSSFLGDNFIVWSFESENERKGFINDRFLWDDCFSSMIRWCEAFVPQNRLVWGISGVPLSVWSPFFFMKVSSFLGEPLMMEEDSSVRRRLDRGRMIMLVPFDKLGSCKIQVKTDAASFTVRMEELQAPVDFNWLSNVLGLRSSFSDESLNFLHGLERLGPLSINEVCNDPSLVIMGEADICGKQKTKDKKVLKGAGGQEHNENEKCGLKEVNCFLYKLSLVKDHGKWQRARVSKTNS</sequence>
<dbReference type="Proteomes" id="UP001281410">
    <property type="component" value="Unassembled WGS sequence"/>
</dbReference>
<accession>A0AAE0A3P3</accession>
<comment type="caution">
    <text evidence="1">The sequence shown here is derived from an EMBL/GenBank/DDBJ whole genome shotgun (WGS) entry which is preliminary data.</text>
</comment>
<dbReference type="EMBL" id="JANJYJ010000007">
    <property type="protein sequence ID" value="KAK3200233.1"/>
    <property type="molecule type" value="Genomic_DNA"/>
</dbReference>
<keyword evidence="2" id="KW-1185">Reference proteome</keyword>
<protein>
    <recommendedName>
        <fullName evidence="3">DUF4283 domain-containing protein</fullName>
    </recommendedName>
</protein>
<reference evidence="1" key="1">
    <citation type="journal article" date="2023" name="Plant J.">
        <title>Genome sequences and population genomics provide insights into the demographic history, inbreeding, and mutation load of two 'living fossil' tree species of Dipteronia.</title>
        <authorList>
            <person name="Feng Y."/>
            <person name="Comes H.P."/>
            <person name="Chen J."/>
            <person name="Zhu S."/>
            <person name="Lu R."/>
            <person name="Zhang X."/>
            <person name="Li P."/>
            <person name="Qiu J."/>
            <person name="Olsen K.M."/>
            <person name="Qiu Y."/>
        </authorList>
    </citation>
    <scope>NUCLEOTIDE SEQUENCE</scope>
    <source>
        <strain evidence="1">NBL</strain>
    </source>
</reference>
<evidence type="ECO:0000313" key="1">
    <source>
        <dbReference type="EMBL" id="KAK3200233.1"/>
    </source>
</evidence>
<evidence type="ECO:0008006" key="3">
    <source>
        <dbReference type="Google" id="ProtNLM"/>
    </source>
</evidence>
<organism evidence="1 2">
    <name type="scientific">Dipteronia sinensis</name>
    <dbReference type="NCBI Taxonomy" id="43782"/>
    <lineage>
        <taxon>Eukaryota</taxon>
        <taxon>Viridiplantae</taxon>
        <taxon>Streptophyta</taxon>
        <taxon>Embryophyta</taxon>
        <taxon>Tracheophyta</taxon>
        <taxon>Spermatophyta</taxon>
        <taxon>Magnoliopsida</taxon>
        <taxon>eudicotyledons</taxon>
        <taxon>Gunneridae</taxon>
        <taxon>Pentapetalae</taxon>
        <taxon>rosids</taxon>
        <taxon>malvids</taxon>
        <taxon>Sapindales</taxon>
        <taxon>Sapindaceae</taxon>
        <taxon>Hippocastanoideae</taxon>
        <taxon>Acereae</taxon>
        <taxon>Dipteronia</taxon>
    </lineage>
</organism>
<gene>
    <name evidence="1" type="ORF">Dsin_023648</name>
</gene>
<name>A0AAE0A3P3_9ROSI</name>
<evidence type="ECO:0000313" key="2">
    <source>
        <dbReference type="Proteomes" id="UP001281410"/>
    </source>
</evidence>
<dbReference type="AlphaFoldDB" id="A0AAE0A3P3"/>
<proteinExistence type="predicted"/>